<organism evidence="5 6">
    <name type="scientific">Otariodibacter oris</name>
    <dbReference type="NCBI Taxonomy" id="1032623"/>
    <lineage>
        <taxon>Bacteria</taxon>
        <taxon>Pseudomonadati</taxon>
        <taxon>Pseudomonadota</taxon>
        <taxon>Gammaproteobacteria</taxon>
        <taxon>Pasteurellales</taxon>
        <taxon>Pasteurellaceae</taxon>
        <taxon>Otariodibacter</taxon>
    </lineage>
</organism>
<dbReference type="GO" id="GO:0045900">
    <property type="term" value="P:negative regulation of translational elongation"/>
    <property type="evidence" value="ECO:0007669"/>
    <property type="project" value="TreeGrafter"/>
</dbReference>
<feature type="region of interest" description="Disordered" evidence="4">
    <location>
        <begin position="83"/>
        <end position="109"/>
    </location>
</feature>
<reference evidence="5 6" key="1">
    <citation type="submission" date="2018-10" db="EMBL/GenBank/DDBJ databases">
        <title>Genomic Encyclopedia of Type Strains, Phase IV (KMG-IV): sequencing the most valuable type-strain genomes for metagenomic binning, comparative biology and taxonomic classification.</title>
        <authorList>
            <person name="Goeker M."/>
        </authorList>
    </citation>
    <scope>NUCLEOTIDE SEQUENCE [LARGE SCALE GENOMIC DNA]</scope>
    <source>
        <strain evidence="5 6">DSM 23800</strain>
    </source>
</reference>
<dbReference type="Pfam" id="PF02482">
    <property type="entry name" value="Ribosomal_S30AE"/>
    <property type="match status" value="1"/>
</dbReference>
<keyword evidence="2" id="KW-0346">Stress response</keyword>
<dbReference type="GO" id="GO:0043024">
    <property type="term" value="F:ribosomal small subunit binding"/>
    <property type="evidence" value="ECO:0007669"/>
    <property type="project" value="TreeGrafter"/>
</dbReference>
<dbReference type="Gene3D" id="3.30.160.100">
    <property type="entry name" value="Ribosome hibernation promotion factor-like"/>
    <property type="match status" value="1"/>
</dbReference>
<evidence type="ECO:0000256" key="4">
    <source>
        <dbReference type="SAM" id="MobiDB-lite"/>
    </source>
</evidence>
<dbReference type="AlphaFoldDB" id="A0A420XJ22"/>
<name>A0A420XJ22_9PAST</name>
<dbReference type="InterPro" id="IPR036567">
    <property type="entry name" value="RHF-like"/>
</dbReference>
<dbReference type="SUPFAM" id="SSF69754">
    <property type="entry name" value="Ribosome binding protein Y (YfiA homologue)"/>
    <property type="match status" value="1"/>
</dbReference>
<proteinExistence type="inferred from homology"/>
<dbReference type="PANTHER" id="PTHR33231:SF3">
    <property type="entry name" value="RIBOSOME-ASSOCIATED INHIBITOR A"/>
    <property type="match status" value="1"/>
</dbReference>
<keyword evidence="1" id="KW-0810">Translation regulation</keyword>
<evidence type="ECO:0000313" key="5">
    <source>
        <dbReference type="EMBL" id="RKR77357.1"/>
    </source>
</evidence>
<comment type="caution">
    <text evidence="5">The sequence shown here is derived from an EMBL/GenBank/DDBJ whole genome shotgun (WGS) entry which is preliminary data.</text>
</comment>
<dbReference type="InterPro" id="IPR003489">
    <property type="entry name" value="RHF/RaiA"/>
</dbReference>
<evidence type="ECO:0000313" key="6">
    <source>
        <dbReference type="Proteomes" id="UP000280099"/>
    </source>
</evidence>
<accession>A0A420XJ22</accession>
<feature type="compositionally biased region" description="Basic and acidic residues" evidence="4">
    <location>
        <begin position="90"/>
        <end position="101"/>
    </location>
</feature>
<dbReference type="EMBL" id="RBJC01000004">
    <property type="protein sequence ID" value="RKR77357.1"/>
    <property type="molecule type" value="Genomic_DNA"/>
</dbReference>
<dbReference type="Proteomes" id="UP000280099">
    <property type="component" value="Unassembled WGS sequence"/>
</dbReference>
<dbReference type="OrthoDB" id="9795980at2"/>
<dbReference type="PANTHER" id="PTHR33231">
    <property type="entry name" value="30S RIBOSOMAL PROTEIN"/>
    <property type="match status" value="1"/>
</dbReference>
<sequence length="109" mass="12421">MTINISSKQMDVTPAIRSHIEDRLSKLNKWKTQLISPHFMIHKLPNGYEVEASIGTPAGELFAKAQDEDLYKAINDVETKLETQLNKQKQKGEARRTDDSLKNLNEVVE</sequence>
<evidence type="ECO:0000256" key="3">
    <source>
        <dbReference type="ARBA" id="ARBA00038431"/>
    </source>
</evidence>
<keyword evidence="6" id="KW-1185">Reference proteome</keyword>
<dbReference type="InterPro" id="IPR050574">
    <property type="entry name" value="HPF/YfiA_ribosome-assoc"/>
</dbReference>
<comment type="similarity">
    <text evidence="3">Belongs to the HPF/YfiA ribosome-associated protein family. YfiA subfamily.</text>
</comment>
<dbReference type="RefSeq" id="WP_121122001.1">
    <property type="nucleotide sequence ID" value="NZ_CP016604.1"/>
</dbReference>
<evidence type="ECO:0000256" key="1">
    <source>
        <dbReference type="ARBA" id="ARBA00022845"/>
    </source>
</evidence>
<gene>
    <name evidence="5" type="ORF">DES31_0687</name>
</gene>
<protein>
    <submittedName>
        <fullName evidence="5">Ribosome-associated inhibitor A</fullName>
    </submittedName>
</protein>
<dbReference type="NCBIfam" id="TIGR00741">
    <property type="entry name" value="yfiA"/>
    <property type="match status" value="1"/>
</dbReference>
<dbReference type="CDD" id="cd00552">
    <property type="entry name" value="RaiA"/>
    <property type="match status" value="1"/>
</dbReference>
<dbReference type="GO" id="GO:0022627">
    <property type="term" value="C:cytosolic small ribosomal subunit"/>
    <property type="evidence" value="ECO:0007669"/>
    <property type="project" value="TreeGrafter"/>
</dbReference>
<evidence type="ECO:0000256" key="2">
    <source>
        <dbReference type="ARBA" id="ARBA00023016"/>
    </source>
</evidence>